<evidence type="ECO:0000313" key="7">
    <source>
        <dbReference type="EMBL" id="WAJ25091.1"/>
    </source>
</evidence>
<evidence type="ECO:0000256" key="3">
    <source>
        <dbReference type="ARBA" id="ARBA00022898"/>
    </source>
</evidence>
<dbReference type="Gene3D" id="3.40.640.10">
    <property type="entry name" value="Type I PLP-dependent aspartate aminotransferase-like (Major domain)"/>
    <property type="match status" value="1"/>
</dbReference>
<dbReference type="Pfam" id="PF00155">
    <property type="entry name" value="Aminotran_1_2"/>
    <property type="match status" value="1"/>
</dbReference>
<evidence type="ECO:0000256" key="5">
    <source>
        <dbReference type="ARBA" id="ARBA00037974"/>
    </source>
</evidence>
<dbReference type="Gene3D" id="3.90.1150.10">
    <property type="entry name" value="Aspartate Aminotransferase, domain 1"/>
    <property type="match status" value="1"/>
</dbReference>
<evidence type="ECO:0000256" key="2">
    <source>
        <dbReference type="ARBA" id="ARBA00012224"/>
    </source>
</evidence>
<dbReference type="InterPro" id="IPR015424">
    <property type="entry name" value="PyrdxlP-dep_Trfase"/>
</dbReference>
<keyword evidence="8" id="KW-1185">Reference proteome</keyword>
<dbReference type="PANTHER" id="PTHR43525:SF1">
    <property type="entry name" value="PROTEIN MALY"/>
    <property type="match status" value="1"/>
</dbReference>
<reference evidence="7" key="1">
    <citation type="submission" date="2022-11" db="EMBL/GenBank/DDBJ databases">
        <title>Lacrimispora xylanolytica sy1, complete genome.</title>
        <authorList>
            <person name="Choi S."/>
        </authorList>
    </citation>
    <scope>NUCLEOTIDE SEQUENCE</scope>
    <source>
        <strain evidence="7">Sy1</strain>
    </source>
</reference>
<dbReference type="RefSeq" id="WP_024836772.1">
    <property type="nucleotide sequence ID" value="NZ_CP113524.1"/>
</dbReference>
<dbReference type="EC" id="4.4.1.13" evidence="2"/>
<dbReference type="InterPro" id="IPR027619">
    <property type="entry name" value="C-S_lyase_PatB-like"/>
</dbReference>
<feature type="domain" description="Aminotransferase class I/classII large" evidence="6">
    <location>
        <begin position="34"/>
        <end position="387"/>
    </location>
</feature>
<keyword evidence="7" id="KW-0032">Aminotransferase</keyword>
<dbReference type="NCBIfam" id="TIGR04350">
    <property type="entry name" value="C_S_lyase_PatB"/>
    <property type="match status" value="1"/>
</dbReference>
<name>A0ABY7AET1_9FIRM</name>
<proteinExistence type="inferred from homology"/>
<dbReference type="InterPro" id="IPR004839">
    <property type="entry name" value="Aminotransferase_I/II_large"/>
</dbReference>
<dbReference type="InterPro" id="IPR015421">
    <property type="entry name" value="PyrdxlP-dep_Trfase_major"/>
</dbReference>
<protein>
    <recommendedName>
        <fullName evidence="2">cysteine-S-conjugate beta-lyase</fullName>
        <ecNumber evidence="2">4.4.1.13</ecNumber>
    </recommendedName>
</protein>
<dbReference type="PANTHER" id="PTHR43525">
    <property type="entry name" value="PROTEIN MALY"/>
    <property type="match status" value="1"/>
</dbReference>
<keyword evidence="7" id="KW-0808">Transferase</keyword>
<gene>
    <name evidence="7" type="ORF">OW255_06155</name>
</gene>
<keyword evidence="3" id="KW-0663">Pyridoxal phosphate</keyword>
<dbReference type="InterPro" id="IPR051798">
    <property type="entry name" value="Class-II_PLP-Dep_Aminotrans"/>
</dbReference>
<dbReference type="CDD" id="cd00609">
    <property type="entry name" value="AAT_like"/>
    <property type="match status" value="1"/>
</dbReference>
<dbReference type="EMBL" id="CP113524">
    <property type="protein sequence ID" value="WAJ25091.1"/>
    <property type="molecule type" value="Genomic_DNA"/>
</dbReference>
<sequence length="394" mass="45461">MSKRNYDFDELIERRNTNCLKYDFALRRGKPEHVLPLWVADMDFRVSQEVLDAITERVQHGIFGYSEVQEDYFEAVRDWMKKRHDWSVERRWLVKTPGVVFALAMAVRAFTKPGDGVMIQQPVYYPFSEVIEDNGRRIVDNTLVLSEDGIYRMDLADFEKKAVENKVKLFLLCNPHNPVGRVYSREELEQLGEICIRHDILVISDEIHQDFVYDGKHQVFANIGDELKNRTITCTAPSKTFNLAGLQVSNIFISNADIRRRFKKEIAAAGYSQLNTLGLTACEAAYRHGEAWHEELMEYLKENLGFVREYLKKHLPQIKLIEPEGTYLVWLDFRELGLTEEERESMIVTKAGLWLDSGAIFGEAGEGFERINIACPKSTLKQALDKLKAAIAEL</sequence>
<evidence type="ECO:0000256" key="4">
    <source>
        <dbReference type="ARBA" id="ARBA00023239"/>
    </source>
</evidence>
<dbReference type="InterPro" id="IPR015422">
    <property type="entry name" value="PyrdxlP-dep_Trfase_small"/>
</dbReference>
<comment type="cofactor">
    <cofactor evidence="1">
        <name>pyridoxal 5'-phosphate</name>
        <dbReference type="ChEBI" id="CHEBI:597326"/>
    </cofactor>
</comment>
<dbReference type="SUPFAM" id="SSF53383">
    <property type="entry name" value="PLP-dependent transferases"/>
    <property type="match status" value="1"/>
</dbReference>
<keyword evidence="4" id="KW-0456">Lyase</keyword>
<dbReference type="Proteomes" id="UP001163115">
    <property type="component" value="Chromosome"/>
</dbReference>
<evidence type="ECO:0000313" key="8">
    <source>
        <dbReference type="Proteomes" id="UP001163115"/>
    </source>
</evidence>
<accession>A0ABY7AET1</accession>
<comment type="similarity">
    <text evidence="5">Belongs to the class-II pyridoxal-phosphate-dependent aminotransferase family. MalY/PatB cystathionine beta-lyase subfamily.</text>
</comment>
<evidence type="ECO:0000256" key="1">
    <source>
        <dbReference type="ARBA" id="ARBA00001933"/>
    </source>
</evidence>
<dbReference type="GO" id="GO:0008483">
    <property type="term" value="F:transaminase activity"/>
    <property type="evidence" value="ECO:0007669"/>
    <property type="project" value="UniProtKB-KW"/>
</dbReference>
<organism evidence="7 8">
    <name type="scientific">Lacrimispora xylanolytica</name>
    <dbReference type="NCBI Taxonomy" id="29375"/>
    <lineage>
        <taxon>Bacteria</taxon>
        <taxon>Bacillati</taxon>
        <taxon>Bacillota</taxon>
        <taxon>Clostridia</taxon>
        <taxon>Lachnospirales</taxon>
        <taxon>Lachnospiraceae</taxon>
        <taxon>Lacrimispora</taxon>
    </lineage>
</organism>
<evidence type="ECO:0000259" key="6">
    <source>
        <dbReference type="Pfam" id="PF00155"/>
    </source>
</evidence>